<dbReference type="InterPro" id="IPR027051">
    <property type="entry name" value="XdhC_Rossmann_dom"/>
</dbReference>
<organism evidence="3 4">
    <name type="scientific">Cohnella terricola</name>
    <dbReference type="NCBI Taxonomy" id="1289167"/>
    <lineage>
        <taxon>Bacteria</taxon>
        <taxon>Bacillati</taxon>
        <taxon>Bacillota</taxon>
        <taxon>Bacilli</taxon>
        <taxon>Bacillales</taxon>
        <taxon>Paenibacillaceae</taxon>
        <taxon>Cohnella</taxon>
    </lineage>
</organism>
<dbReference type="Pfam" id="PF13478">
    <property type="entry name" value="XdhC_C"/>
    <property type="match status" value="1"/>
</dbReference>
<feature type="domain" description="XdhC Rossmann" evidence="2">
    <location>
        <begin position="182"/>
        <end position="317"/>
    </location>
</feature>
<dbReference type="EMBL" id="VNJJ01000003">
    <property type="protein sequence ID" value="TVY02193.1"/>
    <property type="molecule type" value="Genomic_DNA"/>
</dbReference>
<dbReference type="InterPro" id="IPR052698">
    <property type="entry name" value="MoCofactor_Util/Proc"/>
</dbReference>
<dbReference type="PANTHER" id="PTHR30388">
    <property type="entry name" value="ALDEHYDE OXIDOREDUCTASE MOLYBDENUM COFACTOR ASSEMBLY PROTEIN"/>
    <property type="match status" value="1"/>
</dbReference>
<evidence type="ECO:0000259" key="2">
    <source>
        <dbReference type="Pfam" id="PF13478"/>
    </source>
</evidence>
<keyword evidence="4" id="KW-1185">Reference proteome</keyword>
<reference evidence="3 4" key="1">
    <citation type="submission" date="2019-07" db="EMBL/GenBank/DDBJ databases">
        <authorList>
            <person name="Kim J."/>
        </authorList>
    </citation>
    <scope>NUCLEOTIDE SEQUENCE [LARGE SCALE GENOMIC DNA]</scope>
    <source>
        <strain evidence="3 4">G13</strain>
    </source>
</reference>
<dbReference type="PANTHER" id="PTHR30388:SF6">
    <property type="entry name" value="XANTHINE DEHYDROGENASE SUBUNIT A-RELATED"/>
    <property type="match status" value="1"/>
</dbReference>
<dbReference type="Gene3D" id="3.40.50.720">
    <property type="entry name" value="NAD(P)-binding Rossmann-like Domain"/>
    <property type="match status" value="1"/>
</dbReference>
<dbReference type="AlphaFoldDB" id="A0A559JQQ6"/>
<evidence type="ECO:0000313" key="4">
    <source>
        <dbReference type="Proteomes" id="UP000316330"/>
    </source>
</evidence>
<protein>
    <submittedName>
        <fullName evidence="3">XdhC family protein</fullName>
    </submittedName>
</protein>
<sequence length="335" mass="37499">MEEIHLILKTIQQTDERSVLATIIHVEGSAYRKEGTSMLFLENGTQIGVLSAGCLESDLAARVPELLASGDSRVFAYDMDSPDPLSWGESPGCGGVIHVAMEPVDAKLLKHLTTLKNELDRGSRVVHFKKISPDRTVSDYGFAHDLLEMTAPFKDVRRSGIHDVPSIRSEVFFHTYIPVPRLMVFGATPDARPLVSFAAATGFHVTVFDWRPELCRQEYFPDAIALILGQPEKWTDMTSFTPDDYAVVMTHHFEKDRQLIRLLRERPFRYLGILGSKKRTERLLNGEPVPGHIRYPVGIAIGAEGPTEIAVSIVADLIYTYRKNNTRKTVDHASN</sequence>
<dbReference type="Pfam" id="PF02625">
    <property type="entry name" value="XdhC_CoxI"/>
    <property type="match status" value="1"/>
</dbReference>
<dbReference type="Proteomes" id="UP000316330">
    <property type="component" value="Unassembled WGS sequence"/>
</dbReference>
<dbReference type="InterPro" id="IPR003777">
    <property type="entry name" value="XdhC_CoxI"/>
</dbReference>
<name>A0A559JQQ6_9BACL</name>
<proteinExistence type="predicted"/>
<gene>
    <name evidence="3" type="ORF">FPZ45_07065</name>
</gene>
<feature type="domain" description="XdhC- CoxI" evidence="1">
    <location>
        <begin position="13"/>
        <end position="78"/>
    </location>
</feature>
<dbReference type="RefSeq" id="WP_144699839.1">
    <property type="nucleotide sequence ID" value="NZ_VNJJ01000003.1"/>
</dbReference>
<comment type="caution">
    <text evidence="3">The sequence shown here is derived from an EMBL/GenBank/DDBJ whole genome shotgun (WGS) entry which is preliminary data.</text>
</comment>
<dbReference type="OrthoDB" id="9773039at2"/>
<evidence type="ECO:0000259" key="1">
    <source>
        <dbReference type="Pfam" id="PF02625"/>
    </source>
</evidence>
<evidence type="ECO:0000313" key="3">
    <source>
        <dbReference type="EMBL" id="TVY02193.1"/>
    </source>
</evidence>
<accession>A0A559JQQ6</accession>